<dbReference type="GeneID" id="138928570"/>
<reference evidence="3" key="1">
    <citation type="submission" date="2025-08" db="UniProtKB">
        <authorList>
            <consortium name="RefSeq"/>
        </authorList>
    </citation>
    <scope>IDENTIFICATION</scope>
    <source>
        <strain evidence="3">14028-0561.14</strain>
        <tissue evidence="3">Whole fly</tissue>
    </source>
</reference>
<feature type="compositionally biased region" description="Low complexity" evidence="1">
    <location>
        <begin position="112"/>
        <end position="139"/>
    </location>
</feature>
<protein>
    <submittedName>
        <fullName evidence="3">Nascent polypeptide-associated complex subunit alpha, muscle-specific form-like</fullName>
    </submittedName>
</protein>
<name>A0ABM4GGQ8_DROKI</name>
<proteinExistence type="predicted"/>
<evidence type="ECO:0000313" key="3">
    <source>
        <dbReference type="RefSeq" id="XP_070141908.1"/>
    </source>
</evidence>
<sequence length="302" mass="32613">MQVEVPWRPSESPAVPSFANSGNDGEIPGNPGPTTSKPATSMRDDALPQDIVMRDAKPSAVDPPNRPHHPTGKAMEWESEPSDDEEDTGQRFRRRDPVLTPVPCQPLPLHAPPAAMLTRSPEATTSRAVRAPPAAVANRSPEDATPSAVLEPTAATTPPAMTPRSSPLSAALGMSPGTIGQLLDQIPAGVEELIWAAPERWNPDGLVSPPQDATDGRERSPVHASQDPPESERYPLPDGWEHNLPDHRVPAVVWRTISARLAAAQYARQRLRVRTEDGSYQITLRPSGRGTVSFVPRSREGM</sequence>
<accession>A0ABM4GGQ8</accession>
<evidence type="ECO:0000313" key="2">
    <source>
        <dbReference type="Proteomes" id="UP001652661"/>
    </source>
</evidence>
<dbReference type="RefSeq" id="XP_070141908.1">
    <property type="nucleotide sequence ID" value="XM_070285807.1"/>
</dbReference>
<gene>
    <name evidence="3" type="primary">LOC138928570</name>
</gene>
<evidence type="ECO:0000256" key="1">
    <source>
        <dbReference type="SAM" id="MobiDB-lite"/>
    </source>
</evidence>
<dbReference type="Proteomes" id="UP001652661">
    <property type="component" value="Chromosome 3L"/>
</dbReference>
<feature type="compositionally biased region" description="Basic and acidic residues" evidence="1">
    <location>
        <begin position="42"/>
        <end position="57"/>
    </location>
</feature>
<feature type="region of interest" description="Disordered" evidence="1">
    <location>
        <begin position="201"/>
        <end position="239"/>
    </location>
</feature>
<organism evidence="2 3">
    <name type="scientific">Drosophila kikkawai</name>
    <name type="common">Fruit fly</name>
    <dbReference type="NCBI Taxonomy" id="30033"/>
    <lineage>
        <taxon>Eukaryota</taxon>
        <taxon>Metazoa</taxon>
        <taxon>Ecdysozoa</taxon>
        <taxon>Arthropoda</taxon>
        <taxon>Hexapoda</taxon>
        <taxon>Insecta</taxon>
        <taxon>Pterygota</taxon>
        <taxon>Neoptera</taxon>
        <taxon>Endopterygota</taxon>
        <taxon>Diptera</taxon>
        <taxon>Brachycera</taxon>
        <taxon>Muscomorpha</taxon>
        <taxon>Ephydroidea</taxon>
        <taxon>Drosophilidae</taxon>
        <taxon>Drosophila</taxon>
        <taxon>Sophophora</taxon>
    </lineage>
</organism>
<feature type="compositionally biased region" description="Basic and acidic residues" evidence="1">
    <location>
        <begin position="230"/>
        <end position="239"/>
    </location>
</feature>
<keyword evidence="2" id="KW-1185">Reference proteome</keyword>
<feature type="region of interest" description="Disordered" evidence="1">
    <location>
        <begin position="1"/>
        <end position="173"/>
    </location>
</feature>
<feature type="compositionally biased region" description="Low complexity" evidence="1">
    <location>
        <begin position="152"/>
        <end position="163"/>
    </location>
</feature>
<feature type="compositionally biased region" description="Acidic residues" evidence="1">
    <location>
        <begin position="77"/>
        <end position="87"/>
    </location>
</feature>